<dbReference type="InterPro" id="IPR058868">
    <property type="entry name" value="ARM_7"/>
</dbReference>
<dbReference type="EMBL" id="KI632002">
    <property type="protein sequence ID" value="EYU25496.1"/>
    <property type="molecule type" value="Genomic_DNA"/>
</dbReference>
<dbReference type="PhylomeDB" id="A0A022QC38"/>
<protein>
    <recommendedName>
        <fullName evidence="1">ARM repeat N-terminal plant domain-containing protein</fullName>
    </recommendedName>
</protein>
<dbReference type="SUPFAM" id="SSF48452">
    <property type="entry name" value="TPR-like"/>
    <property type="match status" value="1"/>
</dbReference>
<dbReference type="PANTHER" id="PTHR46578:SF1">
    <property type="entry name" value="ARM-REPEAT_TETRATRICOPEPTIDE REPEAT (TPR)-LIKE PROTEIN"/>
    <property type="match status" value="1"/>
</dbReference>
<dbReference type="InterPro" id="IPR011990">
    <property type="entry name" value="TPR-like_helical_dom_sf"/>
</dbReference>
<proteinExistence type="predicted"/>
<dbReference type="SUPFAM" id="SSF48371">
    <property type="entry name" value="ARM repeat"/>
    <property type="match status" value="1"/>
</dbReference>
<evidence type="ECO:0000313" key="2">
    <source>
        <dbReference type="EMBL" id="EYU25496.1"/>
    </source>
</evidence>
<accession>A0A022QC38</accession>
<dbReference type="Proteomes" id="UP000030748">
    <property type="component" value="Unassembled WGS sequence"/>
</dbReference>
<dbReference type="AlphaFoldDB" id="A0A022QC38"/>
<gene>
    <name evidence="2" type="ORF">MIMGU_mgv1a021871mg</name>
</gene>
<dbReference type="InterPro" id="IPR011989">
    <property type="entry name" value="ARM-like"/>
</dbReference>
<evidence type="ECO:0000313" key="3">
    <source>
        <dbReference type="Proteomes" id="UP000030748"/>
    </source>
</evidence>
<dbReference type="eggNOG" id="ENOG502QSG4">
    <property type="taxonomic scope" value="Eukaryota"/>
</dbReference>
<evidence type="ECO:0000259" key="1">
    <source>
        <dbReference type="Pfam" id="PF26524"/>
    </source>
</evidence>
<feature type="domain" description="ARM repeat N-terminal plant" evidence="1">
    <location>
        <begin position="1"/>
        <end position="232"/>
    </location>
</feature>
<organism evidence="2 3">
    <name type="scientific">Erythranthe guttata</name>
    <name type="common">Yellow monkey flower</name>
    <name type="synonym">Mimulus guttatus</name>
    <dbReference type="NCBI Taxonomy" id="4155"/>
    <lineage>
        <taxon>Eukaryota</taxon>
        <taxon>Viridiplantae</taxon>
        <taxon>Streptophyta</taxon>
        <taxon>Embryophyta</taxon>
        <taxon>Tracheophyta</taxon>
        <taxon>Spermatophyta</taxon>
        <taxon>Magnoliopsida</taxon>
        <taxon>eudicotyledons</taxon>
        <taxon>Gunneridae</taxon>
        <taxon>Pentapetalae</taxon>
        <taxon>asterids</taxon>
        <taxon>lamiids</taxon>
        <taxon>Lamiales</taxon>
        <taxon>Phrymaceae</taxon>
        <taxon>Erythranthe</taxon>
    </lineage>
</organism>
<dbReference type="PANTHER" id="PTHR46578">
    <property type="entry name" value="ARM-REPEAT/TETRATRICOPEPTIDE REPEAT (TPR)-LIKE PROTEIN"/>
    <property type="match status" value="1"/>
</dbReference>
<dbReference type="Pfam" id="PF26524">
    <property type="entry name" value="ARM_7"/>
    <property type="match status" value="1"/>
</dbReference>
<sequence length="577" mass="65948">MKERDSSIGKTSIKEYLKGISSLDDDDDDDLILVVSELWKIAMTRPDDEDLPSLGIFQCMADLIGKSIHDKEWLIKNQNIYIPYYAAHIIGSYTMNEARFAALAVESGVVPPLMELLRGEMSWVEQRVAVRALGHLASYEETFEAVAVFEEEVVELAMRLASSCLEDVYNVFVGMPKRKRVDYHCNLLTRGVGGAEKENRKAEEWARQLQCWSVHLLNCFAVKERSLGLICKSQDFLKDLSEMWGGVLVNHTSTGGIELLRILCYAKIGRANVSKSKHVIENLCRISRSSDDLQYMGIDCLLLLLKDPDTRYEVIEVATSYLVDLIELKNIGNRKNVGEAITRALVCDYNYQNSKKIKNLDHVVQRGLQETWGLKIERRRREKVMTSEKLMGKRVISKLVKQQANRKFSAGEIEEAAAKYTECLEICPLRYRTERAAMYSNRARCHLLLNDPDRAISDATRALCLSCPPNSHANSLWIRSQAYDIKEMAKESLMDCLMFLNVCTKSKSTADSFRVRIPYYAVRMIGKQMESTWIFRDARLKAKESTEINGKWREKSGLSTIIEEPFAKQLERANNLW</sequence>
<name>A0A022QC38_ERYGU</name>
<dbReference type="STRING" id="4155.A0A022QC38"/>
<dbReference type="InterPro" id="IPR016024">
    <property type="entry name" value="ARM-type_fold"/>
</dbReference>
<reference evidence="2 3" key="1">
    <citation type="journal article" date="2013" name="Proc. Natl. Acad. Sci. U.S.A.">
        <title>Fine-scale variation in meiotic recombination in Mimulus inferred from population shotgun sequencing.</title>
        <authorList>
            <person name="Hellsten U."/>
            <person name="Wright K.M."/>
            <person name="Jenkins J."/>
            <person name="Shu S."/>
            <person name="Yuan Y."/>
            <person name="Wessler S.R."/>
            <person name="Schmutz J."/>
            <person name="Willis J.H."/>
            <person name="Rokhsar D.S."/>
        </authorList>
    </citation>
    <scope>NUCLEOTIDE SEQUENCE [LARGE SCALE GENOMIC DNA]</scope>
    <source>
        <strain evidence="3">cv. DUN x IM62</strain>
    </source>
</reference>
<dbReference type="Gene3D" id="1.25.40.10">
    <property type="entry name" value="Tetratricopeptide repeat domain"/>
    <property type="match status" value="1"/>
</dbReference>
<keyword evidence="3" id="KW-1185">Reference proteome</keyword>
<dbReference type="Gene3D" id="1.25.10.10">
    <property type="entry name" value="Leucine-rich Repeat Variant"/>
    <property type="match status" value="1"/>
</dbReference>